<name>A0A5B7CGZ9_PORTR</name>
<evidence type="ECO:0000313" key="2">
    <source>
        <dbReference type="Proteomes" id="UP000324222"/>
    </source>
</evidence>
<sequence length="65" mass="7453">MLLILPPGELLERCLGRDGELLHCEIPPQLVLLFTFQIPDIIIAFLLKYSPFINTLQFLSTVRKT</sequence>
<dbReference type="AlphaFoldDB" id="A0A5B7CGZ9"/>
<evidence type="ECO:0000313" key="1">
    <source>
        <dbReference type="EMBL" id="MPC07776.1"/>
    </source>
</evidence>
<proteinExistence type="predicted"/>
<keyword evidence="2" id="KW-1185">Reference proteome</keyword>
<dbReference type="Proteomes" id="UP000324222">
    <property type="component" value="Unassembled WGS sequence"/>
</dbReference>
<organism evidence="1 2">
    <name type="scientific">Portunus trituberculatus</name>
    <name type="common">Swimming crab</name>
    <name type="synonym">Neptunus trituberculatus</name>
    <dbReference type="NCBI Taxonomy" id="210409"/>
    <lineage>
        <taxon>Eukaryota</taxon>
        <taxon>Metazoa</taxon>
        <taxon>Ecdysozoa</taxon>
        <taxon>Arthropoda</taxon>
        <taxon>Crustacea</taxon>
        <taxon>Multicrustacea</taxon>
        <taxon>Malacostraca</taxon>
        <taxon>Eumalacostraca</taxon>
        <taxon>Eucarida</taxon>
        <taxon>Decapoda</taxon>
        <taxon>Pleocyemata</taxon>
        <taxon>Brachyura</taxon>
        <taxon>Eubrachyura</taxon>
        <taxon>Portunoidea</taxon>
        <taxon>Portunidae</taxon>
        <taxon>Portuninae</taxon>
        <taxon>Portunus</taxon>
    </lineage>
</organism>
<protein>
    <submittedName>
        <fullName evidence="1">Uncharacterized protein</fullName>
    </submittedName>
</protein>
<accession>A0A5B7CGZ9</accession>
<dbReference type="EMBL" id="VSRR010000008">
    <property type="protein sequence ID" value="MPC07776.1"/>
    <property type="molecule type" value="Genomic_DNA"/>
</dbReference>
<reference evidence="1 2" key="1">
    <citation type="submission" date="2019-05" db="EMBL/GenBank/DDBJ databases">
        <title>Another draft genome of Portunus trituberculatus and its Hox gene families provides insights of decapod evolution.</title>
        <authorList>
            <person name="Jeong J.-H."/>
            <person name="Song I."/>
            <person name="Kim S."/>
            <person name="Choi T."/>
            <person name="Kim D."/>
            <person name="Ryu S."/>
            <person name="Kim W."/>
        </authorList>
    </citation>
    <scope>NUCLEOTIDE SEQUENCE [LARGE SCALE GENOMIC DNA]</scope>
    <source>
        <tissue evidence="1">Muscle</tissue>
    </source>
</reference>
<gene>
    <name evidence="1" type="ORF">E2C01_000343</name>
</gene>
<comment type="caution">
    <text evidence="1">The sequence shown here is derived from an EMBL/GenBank/DDBJ whole genome shotgun (WGS) entry which is preliminary data.</text>
</comment>